<dbReference type="CDD" id="cd20557">
    <property type="entry name" value="CYCLIN_ScPCL1-like"/>
    <property type="match status" value="1"/>
</dbReference>
<organism evidence="2 3">
    <name type="scientific">Byssothecium circinans</name>
    <dbReference type="NCBI Taxonomy" id="147558"/>
    <lineage>
        <taxon>Eukaryota</taxon>
        <taxon>Fungi</taxon>
        <taxon>Dikarya</taxon>
        <taxon>Ascomycota</taxon>
        <taxon>Pezizomycotina</taxon>
        <taxon>Dothideomycetes</taxon>
        <taxon>Pleosporomycetidae</taxon>
        <taxon>Pleosporales</taxon>
        <taxon>Massarineae</taxon>
        <taxon>Massarinaceae</taxon>
        <taxon>Byssothecium</taxon>
    </lineage>
</organism>
<evidence type="ECO:0000313" key="3">
    <source>
        <dbReference type="Proteomes" id="UP000800035"/>
    </source>
</evidence>
<gene>
    <name evidence="2" type="ORF">CC80DRAFT_493898</name>
</gene>
<dbReference type="EMBL" id="ML976999">
    <property type="protein sequence ID" value="KAF1954458.1"/>
    <property type="molecule type" value="Genomic_DNA"/>
</dbReference>
<feature type="region of interest" description="Disordered" evidence="1">
    <location>
        <begin position="24"/>
        <end position="55"/>
    </location>
</feature>
<name>A0A6A5TPU7_9PLEO</name>
<dbReference type="Proteomes" id="UP000800035">
    <property type="component" value="Unassembled WGS sequence"/>
</dbReference>
<evidence type="ECO:0008006" key="4">
    <source>
        <dbReference type="Google" id="ProtNLM"/>
    </source>
</evidence>
<protein>
    <recommendedName>
        <fullName evidence="4">Cyclin N-terminal domain-containing protein</fullName>
    </recommendedName>
</protein>
<dbReference type="OrthoDB" id="3877279at2759"/>
<keyword evidence="3" id="KW-1185">Reference proteome</keyword>
<accession>A0A6A5TPU7</accession>
<dbReference type="AlphaFoldDB" id="A0A6A5TPU7"/>
<dbReference type="Gene3D" id="1.10.472.10">
    <property type="entry name" value="Cyclin-like"/>
    <property type="match status" value="1"/>
</dbReference>
<reference evidence="2" key="1">
    <citation type="journal article" date="2020" name="Stud. Mycol.">
        <title>101 Dothideomycetes genomes: a test case for predicting lifestyles and emergence of pathogens.</title>
        <authorList>
            <person name="Haridas S."/>
            <person name="Albert R."/>
            <person name="Binder M."/>
            <person name="Bloem J."/>
            <person name="Labutti K."/>
            <person name="Salamov A."/>
            <person name="Andreopoulos B."/>
            <person name="Baker S."/>
            <person name="Barry K."/>
            <person name="Bills G."/>
            <person name="Bluhm B."/>
            <person name="Cannon C."/>
            <person name="Castanera R."/>
            <person name="Culley D."/>
            <person name="Daum C."/>
            <person name="Ezra D."/>
            <person name="Gonzalez J."/>
            <person name="Henrissat B."/>
            <person name="Kuo A."/>
            <person name="Liang C."/>
            <person name="Lipzen A."/>
            <person name="Lutzoni F."/>
            <person name="Magnuson J."/>
            <person name="Mondo S."/>
            <person name="Nolan M."/>
            <person name="Ohm R."/>
            <person name="Pangilinan J."/>
            <person name="Park H.-J."/>
            <person name="Ramirez L."/>
            <person name="Alfaro M."/>
            <person name="Sun H."/>
            <person name="Tritt A."/>
            <person name="Yoshinaga Y."/>
            <person name="Zwiers L.-H."/>
            <person name="Turgeon B."/>
            <person name="Goodwin S."/>
            <person name="Spatafora J."/>
            <person name="Crous P."/>
            <person name="Grigoriev I."/>
        </authorList>
    </citation>
    <scope>NUCLEOTIDE SEQUENCE</scope>
    <source>
        <strain evidence="2">CBS 675.92</strain>
    </source>
</reference>
<feature type="region of interest" description="Disordered" evidence="1">
    <location>
        <begin position="192"/>
        <end position="239"/>
    </location>
</feature>
<evidence type="ECO:0000256" key="1">
    <source>
        <dbReference type="SAM" id="MobiDB-lite"/>
    </source>
</evidence>
<proteinExistence type="predicted"/>
<evidence type="ECO:0000313" key="2">
    <source>
        <dbReference type="EMBL" id="KAF1954458.1"/>
    </source>
</evidence>
<sequence>MSYGYYSDSDDMDEEALEKRLQDCGPLSNLPTPPLPSRHTHHTHAPAQTPAPQSLPNSTELLVYATHLVGLLPAKSGEVEGDVDVVEGFLMSVGLPVEVVAFAGCILDRLENAQEMETPELMILAALSLAEGYLSDRSRSNARWAVREAAGRFQVKDVGRAKREILEDIDYGLFRISEQDVKSMLSAMQRGLDSPTITTLRDGSGENEEDGRRPKYSHASGTPGQAIWANGVQTPEPSP</sequence>